<dbReference type="Proteomes" id="UP000504603">
    <property type="component" value="Unplaced"/>
</dbReference>
<evidence type="ECO:0000313" key="2">
    <source>
        <dbReference type="Proteomes" id="UP000504603"/>
    </source>
</evidence>
<proteinExistence type="predicted"/>
<reference evidence="3" key="1">
    <citation type="submission" date="2025-08" db="UniProtKB">
        <authorList>
            <consortium name="RefSeq"/>
        </authorList>
    </citation>
    <scope>IDENTIFICATION</scope>
    <source>
        <strain evidence="3">OHB3-1</strain>
    </source>
</reference>
<feature type="transmembrane region" description="Helical" evidence="1">
    <location>
        <begin position="33"/>
        <end position="59"/>
    </location>
</feature>
<keyword evidence="2" id="KW-1185">Reference proteome</keyword>
<name>A0A6J1DJN8_MOMCH</name>
<keyword evidence="1" id="KW-0472">Membrane</keyword>
<sequence length="273" mass="30611">MDPMDVQHKSMQYLGTLEIFKESFKIINKNRKIFAMAALCFIHPLNYILSYIMGTLNLLLRNIHEHGDFSHLFSHNWPFFWPFNVFCIIFLFGYSMVSTVAVTYTVAAIYTGREPSPKDAAIAIRKVWKRVLVTFLCVVVAFLVYNIVAGCVFLVIFTTILPLADVMGAVLAVFTFFYFERLLYLVKVLQLSGVVSVLEDLCGFKAMAKSRLLLKGNATAATTVVFVGDAFIVADDSIDVRVVELVVAVLDLGVLVVETRVGDDVVCRLQIKP</sequence>
<dbReference type="KEGG" id="mcha:111021154"/>
<dbReference type="RefSeq" id="XP_022153702.1">
    <property type="nucleotide sequence ID" value="XM_022298010.1"/>
</dbReference>
<dbReference type="PANTHER" id="PTHR33133">
    <property type="entry name" value="OS08G0107100 PROTEIN-RELATED"/>
    <property type="match status" value="1"/>
</dbReference>
<evidence type="ECO:0000313" key="3">
    <source>
        <dbReference type="RefSeq" id="XP_022153702.1"/>
    </source>
</evidence>
<accession>A0A6J1DJN8</accession>
<feature type="transmembrane region" description="Helical" evidence="1">
    <location>
        <begin position="131"/>
        <end position="157"/>
    </location>
</feature>
<feature type="transmembrane region" description="Helical" evidence="1">
    <location>
        <begin position="163"/>
        <end position="179"/>
    </location>
</feature>
<organism evidence="2 3">
    <name type="scientific">Momordica charantia</name>
    <name type="common">Bitter gourd</name>
    <name type="synonym">Balsam pear</name>
    <dbReference type="NCBI Taxonomy" id="3673"/>
    <lineage>
        <taxon>Eukaryota</taxon>
        <taxon>Viridiplantae</taxon>
        <taxon>Streptophyta</taxon>
        <taxon>Embryophyta</taxon>
        <taxon>Tracheophyta</taxon>
        <taxon>Spermatophyta</taxon>
        <taxon>Magnoliopsida</taxon>
        <taxon>eudicotyledons</taxon>
        <taxon>Gunneridae</taxon>
        <taxon>Pentapetalae</taxon>
        <taxon>rosids</taxon>
        <taxon>fabids</taxon>
        <taxon>Cucurbitales</taxon>
        <taxon>Cucurbitaceae</taxon>
        <taxon>Momordiceae</taxon>
        <taxon>Momordica</taxon>
    </lineage>
</organism>
<dbReference type="GeneID" id="111021154"/>
<keyword evidence="1" id="KW-0812">Transmembrane</keyword>
<dbReference type="OrthoDB" id="1718360at2759"/>
<dbReference type="AlphaFoldDB" id="A0A6J1DJN8"/>
<evidence type="ECO:0000256" key="1">
    <source>
        <dbReference type="SAM" id="Phobius"/>
    </source>
</evidence>
<gene>
    <name evidence="3" type="primary">LOC111021154</name>
</gene>
<protein>
    <submittedName>
        <fullName evidence="3">Uncharacterized protein LOC111021154</fullName>
    </submittedName>
</protein>
<feature type="transmembrane region" description="Helical" evidence="1">
    <location>
        <begin position="79"/>
        <end position="110"/>
    </location>
</feature>
<dbReference type="PANTHER" id="PTHR33133:SF51">
    <property type="entry name" value="THH1_TOM1_TOM3 DOMAIN-CONTAINING PROTEIN"/>
    <property type="match status" value="1"/>
</dbReference>
<keyword evidence="1" id="KW-1133">Transmembrane helix</keyword>